<evidence type="ECO:0000313" key="2">
    <source>
        <dbReference type="EMBL" id="NMH59283.1"/>
    </source>
</evidence>
<dbReference type="Pfam" id="PF04348">
    <property type="entry name" value="LppC"/>
    <property type="match status" value="2"/>
</dbReference>
<organism evidence="2 3">
    <name type="scientific">Alteromonas ponticola</name>
    <dbReference type="NCBI Taxonomy" id="2720613"/>
    <lineage>
        <taxon>Bacteria</taxon>
        <taxon>Pseudomonadati</taxon>
        <taxon>Pseudomonadota</taxon>
        <taxon>Gammaproteobacteria</taxon>
        <taxon>Alteromonadales</taxon>
        <taxon>Alteromonadaceae</taxon>
        <taxon>Alteromonas/Salinimonas group</taxon>
        <taxon>Alteromonas</taxon>
    </lineage>
</organism>
<sequence>MHLPLIVALIKPAVTCTLLVLLTACSSSPVKQTQHVETEVVSPVEKENAAFTPEELITQAQSIWLQKQNAQQRDALLLDAAAMYINQAEAFKAQTLLKSMDQSSFNEPLRERANLLIAQLYIDDNEASASELLSLVTPLSNDESIRQQQLHLQTTLHHRLQNWSAAASALVTSQPASRETVTKAWDWTNRIPKAQMGQTQQDYPALRPYLALRDLVATFGLQPEKLNDEINRFKRVFRGHPLIEFWPQEVTEAAQLTLQRPQDIVVLLPLSGRLEATGKAVKEGIVAAYFEHTANISSRQNVPKLRFVDTVDKSAVQLVEAIGESRWVIGPLIKETIELLEGKLPASVNMLALNRIDLQKPNTPLSSSAEAEIVITDATAAAVNNLEQVGAHATAYFALAPEDEAAQLAELIFFNGYRAPVVITSESNINQRMLASFSQRWQELNALRKGRNKISLTKVTFSDNSSLRDVVTQALDVAQSEKRINQIRYMINDELYNMARNREDIDAIVAFASPEQTELLNPMIEASISPFYGKTVPVYATSRSMEYDSTKNQWRDLQNVRFLDMPWMLPDNPKEGIKREVSDLWQDRSTQESRLFAFGIDAYDLLPNLASMALLPQLAVAGLTGELSMNKDGEIIRTLPQALINNQKVTLYKQTK</sequence>
<evidence type="ECO:0000256" key="1">
    <source>
        <dbReference type="ARBA" id="ARBA00023136"/>
    </source>
</evidence>
<dbReference type="EMBL" id="JAATNW010000002">
    <property type="protein sequence ID" value="NMH59283.1"/>
    <property type="molecule type" value="Genomic_DNA"/>
</dbReference>
<keyword evidence="3" id="KW-1185">Reference proteome</keyword>
<dbReference type="Proteomes" id="UP000709336">
    <property type="component" value="Unassembled WGS sequence"/>
</dbReference>
<dbReference type="InterPro" id="IPR007443">
    <property type="entry name" value="LpoA"/>
</dbReference>
<reference evidence="2 3" key="1">
    <citation type="submission" date="2020-03" db="EMBL/GenBank/DDBJ databases">
        <title>Alteromonas ponticola sp. nov., isolated from seawater.</title>
        <authorList>
            <person name="Yoon J.-H."/>
            <person name="Kim Y.-O."/>
        </authorList>
    </citation>
    <scope>NUCLEOTIDE SEQUENCE [LARGE SCALE GENOMIC DNA]</scope>
    <source>
        <strain evidence="2 3">MYP5</strain>
    </source>
</reference>
<dbReference type="RefSeq" id="WP_169209843.1">
    <property type="nucleotide sequence ID" value="NZ_JAATNW010000002.1"/>
</dbReference>
<dbReference type="PANTHER" id="PTHR38038:SF1">
    <property type="entry name" value="PENICILLIN-BINDING PROTEIN ACTIVATOR LPOA"/>
    <property type="match status" value="1"/>
</dbReference>
<dbReference type="InterPro" id="IPR028082">
    <property type="entry name" value="Peripla_BP_I"/>
</dbReference>
<accession>A0ABX1QYH7</accession>
<dbReference type="SUPFAM" id="SSF53822">
    <property type="entry name" value="Periplasmic binding protein-like I"/>
    <property type="match status" value="1"/>
</dbReference>
<evidence type="ECO:0000313" key="3">
    <source>
        <dbReference type="Proteomes" id="UP000709336"/>
    </source>
</evidence>
<dbReference type="CDD" id="cd06339">
    <property type="entry name" value="PBP1_YraM_LppC_lipoprotein-like"/>
    <property type="match status" value="1"/>
</dbReference>
<keyword evidence="1" id="KW-0472">Membrane</keyword>
<proteinExistence type="predicted"/>
<gene>
    <name evidence="2" type="ORF">HCJ96_04520</name>
</gene>
<dbReference type="Gene3D" id="3.40.50.2300">
    <property type="match status" value="2"/>
</dbReference>
<protein>
    <submittedName>
        <fullName evidence="2">Penicillin-binding protein activator</fullName>
    </submittedName>
</protein>
<comment type="caution">
    <text evidence="2">The sequence shown here is derived from an EMBL/GenBank/DDBJ whole genome shotgun (WGS) entry which is preliminary data.</text>
</comment>
<name>A0ABX1QYH7_9ALTE</name>
<dbReference type="PANTHER" id="PTHR38038">
    <property type="entry name" value="PENICILLIN-BINDING PROTEIN ACTIVATOR LPOA"/>
    <property type="match status" value="1"/>
</dbReference>
<dbReference type="Gene3D" id="1.25.40.650">
    <property type="match status" value="1"/>
</dbReference>